<dbReference type="Proteomes" id="UP000054477">
    <property type="component" value="Unassembled WGS sequence"/>
</dbReference>
<evidence type="ECO:0000259" key="2">
    <source>
        <dbReference type="PROSITE" id="PS50011"/>
    </source>
</evidence>
<dbReference type="PROSITE" id="PS00108">
    <property type="entry name" value="PROTEIN_KINASE_ST"/>
    <property type="match status" value="1"/>
</dbReference>
<dbReference type="HOGENOM" id="CLU_560275_0_0_1"/>
<dbReference type="InterPro" id="IPR051681">
    <property type="entry name" value="Ser/Thr_Kinases-Pseudokinases"/>
</dbReference>
<dbReference type="GO" id="GO:0004674">
    <property type="term" value="F:protein serine/threonine kinase activity"/>
    <property type="evidence" value="ECO:0007669"/>
    <property type="project" value="TreeGrafter"/>
</dbReference>
<dbReference type="STRING" id="1095629.A0A0C9Y392"/>
<dbReference type="PANTHER" id="PTHR44329">
    <property type="entry name" value="SERINE/THREONINE-PROTEIN KINASE TNNI3K-RELATED"/>
    <property type="match status" value="1"/>
</dbReference>
<protein>
    <recommendedName>
        <fullName evidence="2">Protein kinase domain-containing protein</fullName>
    </recommendedName>
</protein>
<organism evidence="3 4">
    <name type="scientific">Laccaria amethystina LaAM-08-1</name>
    <dbReference type="NCBI Taxonomy" id="1095629"/>
    <lineage>
        <taxon>Eukaryota</taxon>
        <taxon>Fungi</taxon>
        <taxon>Dikarya</taxon>
        <taxon>Basidiomycota</taxon>
        <taxon>Agaricomycotina</taxon>
        <taxon>Agaricomycetes</taxon>
        <taxon>Agaricomycetidae</taxon>
        <taxon>Agaricales</taxon>
        <taxon>Agaricineae</taxon>
        <taxon>Hydnangiaceae</taxon>
        <taxon>Laccaria</taxon>
    </lineage>
</organism>
<evidence type="ECO:0000313" key="4">
    <source>
        <dbReference type="Proteomes" id="UP000054477"/>
    </source>
</evidence>
<dbReference type="AlphaFoldDB" id="A0A0C9Y392"/>
<dbReference type="InterPro" id="IPR000719">
    <property type="entry name" value="Prot_kinase_dom"/>
</dbReference>
<dbReference type="InterPro" id="IPR001245">
    <property type="entry name" value="Ser-Thr/Tyr_kinase_cat_dom"/>
</dbReference>
<name>A0A0C9Y392_9AGAR</name>
<keyword evidence="4" id="KW-1185">Reference proteome</keyword>
<dbReference type="Gene3D" id="1.10.510.10">
    <property type="entry name" value="Transferase(Phosphotransferase) domain 1"/>
    <property type="match status" value="1"/>
</dbReference>
<dbReference type="PANTHER" id="PTHR44329:SF261">
    <property type="entry name" value="ZINC FINGER CONTAINING PROTEIN KINASE-RELATED"/>
    <property type="match status" value="1"/>
</dbReference>
<reference evidence="3 4" key="1">
    <citation type="submission" date="2014-04" db="EMBL/GenBank/DDBJ databases">
        <authorList>
            <consortium name="DOE Joint Genome Institute"/>
            <person name="Kuo A."/>
            <person name="Kohler A."/>
            <person name="Nagy L.G."/>
            <person name="Floudas D."/>
            <person name="Copeland A."/>
            <person name="Barry K.W."/>
            <person name="Cichocki N."/>
            <person name="Veneault-Fourrey C."/>
            <person name="LaButti K."/>
            <person name="Lindquist E.A."/>
            <person name="Lipzen A."/>
            <person name="Lundell T."/>
            <person name="Morin E."/>
            <person name="Murat C."/>
            <person name="Sun H."/>
            <person name="Tunlid A."/>
            <person name="Henrissat B."/>
            <person name="Grigoriev I.V."/>
            <person name="Hibbett D.S."/>
            <person name="Martin F."/>
            <person name="Nordberg H.P."/>
            <person name="Cantor M.N."/>
            <person name="Hua S.X."/>
        </authorList>
    </citation>
    <scope>NUCLEOTIDE SEQUENCE [LARGE SCALE GENOMIC DNA]</scope>
    <source>
        <strain evidence="3 4">LaAM-08-1</strain>
    </source>
</reference>
<dbReference type="EMBL" id="KN838568">
    <property type="protein sequence ID" value="KIK04532.1"/>
    <property type="molecule type" value="Genomic_DNA"/>
</dbReference>
<dbReference type="InterPro" id="IPR011009">
    <property type="entry name" value="Kinase-like_dom_sf"/>
</dbReference>
<proteinExistence type="predicted"/>
<feature type="region of interest" description="Disordered" evidence="1">
    <location>
        <begin position="1"/>
        <end position="45"/>
    </location>
</feature>
<sequence length="487" mass="53957">MSRCDSPQPLQWTSFERLPPRRPLRSPSPSPPSLHDSEASSTLSGSSILITPESSLFLDKDNAGVYNYIPSTEESKPSPSLICESPELLSHQIAVALKDEFPAHPSHALEVALVGARSDKFLVEQPDPAEGTLPSFTHTQNEEELEMGDGDSLTSSDEYSPVFDKKYGLDAPPCTEAPRMLEGFPTDRVCDLSDEVETTEQFSVAHGGFSDIYKGVWARPFCGEKGKTVVAIKLLRAFTRQEVDPVRARKRLNREVYVWNRLLHPNIARFYGISFRLGGRPSLVMQWYQNGTVPDYIDTQLRTNGVEVDRLLLVRDIAQGLGYLHSLVPPVVHGDLKGNNTLVNDDGRAMLTDFGLAKVIEELAGPTGDTTSTCAGSVRWQAPELIFDTGSDQDDDMGDAPKPSSPTCASDVWSFGCTAYEVMTGRIPYHTRLHDWTVIQAIVDKQYPVHQEERGVLEGNGLMSLLHGCWQYDVGKRPEIGEVLRRL</sequence>
<evidence type="ECO:0000313" key="3">
    <source>
        <dbReference type="EMBL" id="KIK04532.1"/>
    </source>
</evidence>
<gene>
    <name evidence="3" type="ORF">K443DRAFT_675777</name>
</gene>
<accession>A0A0C9Y392</accession>
<dbReference type="GO" id="GO:0005524">
    <property type="term" value="F:ATP binding"/>
    <property type="evidence" value="ECO:0007669"/>
    <property type="project" value="InterPro"/>
</dbReference>
<evidence type="ECO:0000256" key="1">
    <source>
        <dbReference type="SAM" id="MobiDB-lite"/>
    </source>
</evidence>
<reference evidence="4" key="2">
    <citation type="submission" date="2015-01" db="EMBL/GenBank/DDBJ databases">
        <title>Evolutionary Origins and Diversification of the Mycorrhizal Mutualists.</title>
        <authorList>
            <consortium name="DOE Joint Genome Institute"/>
            <consortium name="Mycorrhizal Genomics Consortium"/>
            <person name="Kohler A."/>
            <person name="Kuo A."/>
            <person name="Nagy L.G."/>
            <person name="Floudas D."/>
            <person name="Copeland A."/>
            <person name="Barry K.W."/>
            <person name="Cichocki N."/>
            <person name="Veneault-Fourrey C."/>
            <person name="LaButti K."/>
            <person name="Lindquist E.A."/>
            <person name="Lipzen A."/>
            <person name="Lundell T."/>
            <person name="Morin E."/>
            <person name="Murat C."/>
            <person name="Riley R."/>
            <person name="Ohm R."/>
            <person name="Sun H."/>
            <person name="Tunlid A."/>
            <person name="Henrissat B."/>
            <person name="Grigoriev I.V."/>
            <person name="Hibbett D.S."/>
            <person name="Martin F."/>
        </authorList>
    </citation>
    <scope>NUCLEOTIDE SEQUENCE [LARGE SCALE GENOMIC DNA]</scope>
    <source>
        <strain evidence="4">LaAM-08-1</strain>
    </source>
</reference>
<dbReference type="SMART" id="SM00220">
    <property type="entry name" value="S_TKc"/>
    <property type="match status" value="1"/>
</dbReference>
<dbReference type="PROSITE" id="PS50011">
    <property type="entry name" value="PROTEIN_KINASE_DOM"/>
    <property type="match status" value="1"/>
</dbReference>
<dbReference type="InterPro" id="IPR008271">
    <property type="entry name" value="Ser/Thr_kinase_AS"/>
</dbReference>
<dbReference type="SUPFAM" id="SSF56112">
    <property type="entry name" value="Protein kinase-like (PK-like)"/>
    <property type="match status" value="1"/>
</dbReference>
<dbReference type="OrthoDB" id="346907at2759"/>
<feature type="domain" description="Protein kinase" evidence="2">
    <location>
        <begin position="198"/>
        <end position="487"/>
    </location>
</feature>
<dbReference type="Pfam" id="PF07714">
    <property type="entry name" value="PK_Tyr_Ser-Thr"/>
    <property type="match status" value="1"/>
</dbReference>